<reference evidence="2" key="1">
    <citation type="submission" date="2016-09" db="EMBL/GenBank/DDBJ databases">
        <title>Comparative genomics of the Campylobacter concisus group.</title>
        <authorList>
            <person name="Miller W.G."/>
            <person name="Yee E."/>
            <person name="Chapman M.H."/>
            <person name="Huynh S."/>
            <person name="Bono J.L."/>
            <person name="On S.L.W."/>
            <person name="StLeger J."/>
            <person name="Foster G."/>
            <person name="Parker C.T."/>
        </authorList>
    </citation>
    <scope>NUCLEOTIDE SEQUENCE [LARGE SCALE GENOMIC DNA]</scope>
    <source>
        <strain evidence="2">RM18021</strain>
    </source>
</reference>
<dbReference type="AlphaFoldDB" id="A0A1S6U5X3"/>
<organism evidence="1 2">
    <name type="scientific">Campylobacter pinnipediorum subsp. caledonicus</name>
    <dbReference type="NCBI Taxonomy" id="1874362"/>
    <lineage>
        <taxon>Bacteria</taxon>
        <taxon>Pseudomonadati</taxon>
        <taxon>Campylobacterota</taxon>
        <taxon>Epsilonproteobacteria</taxon>
        <taxon>Campylobacterales</taxon>
        <taxon>Campylobacteraceae</taxon>
        <taxon>Campylobacter</taxon>
    </lineage>
</organism>
<dbReference type="Proteomes" id="UP000190868">
    <property type="component" value="Chromosome"/>
</dbReference>
<keyword evidence="2" id="KW-1185">Reference proteome</keyword>
<evidence type="ECO:0000313" key="1">
    <source>
        <dbReference type="EMBL" id="AQW87113.1"/>
    </source>
</evidence>
<protein>
    <submittedName>
        <fullName evidence="1">Putative transcriptional regulator</fullName>
    </submittedName>
</protein>
<sequence length="82" mass="9791">MVKIDFESIGDRLEAMRKVAGLNKQKTYELLETTKFIYHEVRYGRKKMPLSWAFTFNEKYGFNLQWIYSGQGEIFISNKDNK</sequence>
<proteinExistence type="predicted"/>
<accession>A0A1S6U5X3</accession>
<dbReference type="EMBL" id="CP017258">
    <property type="protein sequence ID" value="AQW87113.1"/>
    <property type="molecule type" value="Genomic_DNA"/>
</dbReference>
<name>A0A1S6U5X3_9BACT</name>
<dbReference type="RefSeq" id="WP_078424233.1">
    <property type="nucleotide sequence ID" value="NZ_CP017258.1"/>
</dbReference>
<gene>
    <name evidence="1" type="ORF">CPIN18021_0266</name>
</gene>
<evidence type="ECO:0000313" key="2">
    <source>
        <dbReference type="Proteomes" id="UP000190868"/>
    </source>
</evidence>